<keyword evidence="2" id="KW-1185">Reference proteome</keyword>
<accession>F9ZU35</accession>
<dbReference type="AlphaFoldDB" id="F9ZU35"/>
<dbReference type="HOGENOM" id="CLU_1754861_0_0_6"/>
<dbReference type="EMBL" id="CP002574">
    <property type="protein sequence ID" value="AEK59655.1"/>
    <property type="molecule type" value="Genomic_DNA"/>
</dbReference>
<organism evidence="1 2">
    <name type="scientific">Acidithiobacillus caldus (strain SM-1)</name>
    <dbReference type="NCBI Taxonomy" id="990288"/>
    <lineage>
        <taxon>Bacteria</taxon>
        <taxon>Pseudomonadati</taxon>
        <taxon>Pseudomonadota</taxon>
        <taxon>Acidithiobacillia</taxon>
        <taxon>Acidithiobacillales</taxon>
        <taxon>Acidithiobacillaceae</taxon>
        <taxon>Acidithiobacillus</taxon>
    </lineage>
</organism>
<evidence type="ECO:0000313" key="2">
    <source>
        <dbReference type="Proteomes" id="UP000006135"/>
    </source>
</evidence>
<sequence length="178" mass="20159">MRYNFLVPFDFYSIFVRTRFQRAVRAPGVRMPSHTVLFAIGTRRGKAEAWIRSLPERFPKLYIRVVPRHELKDLADPTGGDEDVILVDTPYADIGKFRADAIQVLERGGAVYLQYFPAEPLISLIQADQRSGDLLGAESLRTDLQNLCERSDYEAELDVLEKRFADGLKAKKGNPVSA</sequence>
<evidence type="ECO:0000313" key="1">
    <source>
        <dbReference type="EMBL" id="AEK59655.1"/>
    </source>
</evidence>
<proteinExistence type="predicted"/>
<reference evidence="1 2" key="1">
    <citation type="journal article" date="2011" name="J. Genet. Genomics">
        <title>Unraveling the Acidithiobacillus caldus complete genome and its central metabolisms for carbon assimilation.</title>
        <authorList>
            <person name="You X.Y."/>
            <person name="Guo X."/>
            <person name="Zheng H.J."/>
            <person name="Zhang M.J."/>
            <person name="Liu L.J."/>
            <person name="Zhu Y.Q."/>
            <person name="Zhu B."/>
            <person name="Wang S.Y."/>
            <person name="Zhao G.P."/>
            <person name="Poetsch A."/>
            <person name="Jiang C.Y."/>
            <person name="Liu S.J."/>
        </authorList>
    </citation>
    <scope>NUCLEOTIDE SEQUENCE [LARGE SCALE GENOMIC DNA]</scope>
    <source>
        <strain evidence="1 2">SM-1</strain>
        <plasmid evidence="2">Plasmid megaplasmid</plasmid>
    </source>
</reference>
<geneLocation type="plasmid" evidence="1 2">
    <name>megaplasmid</name>
</geneLocation>
<protein>
    <submittedName>
        <fullName evidence="1">Uncharacterized protein</fullName>
    </submittedName>
</protein>
<keyword evidence="1" id="KW-0614">Plasmid</keyword>
<dbReference type="Proteomes" id="UP000006135">
    <property type="component" value="Plasmid megaplasmid"/>
</dbReference>
<gene>
    <name evidence="1" type="ordered locus">Atc_m124</name>
</gene>
<name>F9ZU35_ACICS</name>
<dbReference type="KEGG" id="acu:Atc_m124"/>